<dbReference type="Pfam" id="PF01607">
    <property type="entry name" value="CBM_14"/>
    <property type="match status" value="1"/>
</dbReference>
<organism evidence="2 3">
    <name type="scientific">Petrolisthes cinctipes</name>
    <name type="common">Flat porcelain crab</name>
    <dbReference type="NCBI Taxonomy" id="88211"/>
    <lineage>
        <taxon>Eukaryota</taxon>
        <taxon>Metazoa</taxon>
        <taxon>Ecdysozoa</taxon>
        <taxon>Arthropoda</taxon>
        <taxon>Crustacea</taxon>
        <taxon>Multicrustacea</taxon>
        <taxon>Malacostraca</taxon>
        <taxon>Eumalacostraca</taxon>
        <taxon>Eucarida</taxon>
        <taxon>Decapoda</taxon>
        <taxon>Pleocyemata</taxon>
        <taxon>Anomura</taxon>
        <taxon>Galatheoidea</taxon>
        <taxon>Porcellanidae</taxon>
        <taxon>Petrolisthes</taxon>
    </lineage>
</organism>
<dbReference type="EMBL" id="JAWQEG010002302">
    <property type="protein sequence ID" value="KAK3872860.1"/>
    <property type="molecule type" value="Genomic_DNA"/>
</dbReference>
<feature type="domain" description="Chitin-binding type-2" evidence="1">
    <location>
        <begin position="257"/>
        <end position="314"/>
    </location>
</feature>
<dbReference type="Gene3D" id="2.170.140.10">
    <property type="entry name" value="Chitin binding domain"/>
    <property type="match status" value="1"/>
</dbReference>
<dbReference type="InterPro" id="IPR002557">
    <property type="entry name" value="Chitin-bd_dom"/>
</dbReference>
<sequence>MSQGCVPDCNGMGAGVQVPDPLNCSQFYICVGDGLPSDEAVACPPSNEFPAGATGCIPAGTTPCVALCDKSHCRYACNVTIPVDIIASQKNCSVYFLCLPEGATYRACPPENSVFNGEKCISDRYKCCDTPCTPYCSYGVVQLIDPQDCTKYYICLVEGPVDETYHYQCDAGEHFDLQLSHCVPGETCTNLCDGGTIVTSGPGSTSGQVTTTPGQVTTTPGQVTTNPGQVTTTPGQVITTTTTPTAGPTTTSDCNYQFTCSESGYFPVCHTCQSFYYSCSGNGSPGMLQECSGGLVFNPNPGYPYCILPDNCPYYPPK</sequence>
<feature type="domain" description="Chitin-binding type-2" evidence="1">
    <location>
        <begin position="6"/>
        <end position="66"/>
    </location>
</feature>
<dbReference type="GO" id="GO:0008061">
    <property type="term" value="F:chitin binding"/>
    <property type="evidence" value="ECO:0007669"/>
    <property type="project" value="InterPro"/>
</dbReference>
<gene>
    <name evidence="2" type="ORF">Pcinc_022115</name>
</gene>
<protein>
    <recommendedName>
        <fullName evidence="1">Chitin-binding type-2 domain-containing protein</fullName>
    </recommendedName>
</protein>
<dbReference type="SUPFAM" id="SSF57625">
    <property type="entry name" value="Invertebrate chitin-binding proteins"/>
    <property type="match status" value="2"/>
</dbReference>
<proteinExistence type="predicted"/>
<keyword evidence="3" id="KW-1185">Reference proteome</keyword>
<dbReference type="Proteomes" id="UP001286313">
    <property type="component" value="Unassembled WGS sequence"/>
</dbReference>
<reference evidence="2" key="1">
    <citation type="submission" date="2023-10" db="EMBL/GenBank/DDBJ databases">
        <title>Genome assemblies of two species of porcelain crab, Petrolisthes cinctipes and Petrolisthes manimaculis (Anomura: Porcellanidae).</title>
        <authorList>
            <person name="Angst P."/>
        </authorList>
    </citation>
    <scope>NUCLEOTIDE SEQUENCE</scope>
    <source>
        <strain evidence="2">PB745_01</strain>
        <tissue evidence="2">Gill</tissue>
    </source>
</reference>
<evidence type="ECO:0000313" key="2">
    <source>
        <dbReference type="EMBL" id="KAK3872860.1"/>
    </source>
</evidence>
<dbReference type="InterPro" id="IPR036508">
    <property type="entry name" value="Chitin-bd_dom_sf"/>
</dbReference>
<evidence type="ECO:0000259" key="1">
    <source>
        <dbReference type="PROSITE" id="PS50940"/>
    </source>
</evidence>
<evidence type="ECO:0000313" key="3">
    <source>
        <dbReference type="Proteomes" id="UP001286313"/>
    </source>
</evidence>
<accession>A0AAE1KIX3</accession>
<dbReference type="PROSITE" id="PS50940">
    <property type="entry name" value="CHIT_BIND_II"/>
    <property type="match status" value="3"/>
</dbReference>
<feature type="domain" description="Chitin-binding type-2" evidence="1">
    <location>
        <begin position="133"/>
        <end position="190"/>
    </location>
</feature>
<name>A0AAE1KIX3_PETCI</name>
<dbReference type="AlphaFoldDB" id="A0AAE1KIX3"/>
<comment type="caution">
    <text evidence="2">The sequence shown here is derived from an EMBL/GenBank/DDBJ whole genome shotgun (WGS) entry which is preliminary data.</text>
</comment>
<dbReference type="SMART" id="SM00494">
    <property type="entry name" value="ChtBD2"/>
    <property type="match status" value="4"/>
</dbReference>
<dbReference type="GO" id="GO:0005576">
    <property type="term" value="C:extracellular region"/>
    <property type="evidence" value="ECO:0007669"/>
    <property type="project" value="InterPro"/>
</dbReference>